<dbReference type="Pfam" id="PF04080">
    <property type="entry name" value="Per1"/>
    <property type="match status" value="6"/>
</dbReference>
<feature type="transmembrane region" description="Helical" evidence="1">
    <location>
        <begin position="618"/>
        <end position="634"/>
    </location>
</feature>
<organism evidence="2 3">
    <name type="scientific">Brassica cretica</name>
    <name type="common">Mustard</name>
    <dbReference type="NCBI Taxonomy" id="69181"/>
    <lineage>
        <taxon>Eukaryota</taxon>
        <taxon>Viridiplantae</taxon>
        <taxon>Streptophyta</taxon>
        <taxon>Embryophyta</taxon>
        <taxon>Tracheophyta</taxon>
        <taxon>Spermatophyta</taxon>
        <taxon>Magnoliopsida</taxon>
        <taxon>eudicotyledons</taxon>
        <taxon>Gunneridae</taxon>
        <taxon>Pentapetalae</taxon>
        <taxon>rosids</taxon>
        <taxon>malvids</taxon>
        <taxon>Brassicales</taxon>
        <taxon>Brassicaceae</taxon>
        <taxon>Brassiceae</taxon>
        <taxon>Brassica</taxon>
    </lineage>
</organism>
<feature type="transmembrane region" description="Helical" evidence="1">
    <location>
        <begin position="152"/>
        <end position="170"/>
    </location>
</feature>
<evidence type="ECO:0000313" key="3">
    <source>
        <dbReference type="Proteomes" id="UP000266723"/>
    </source>
</evidence>
<dbReference type="PANTHER" id="PTHR13148">
    <property type="entry name" value="PER1-RELATED"/>
    <property type="match status" value="1"/>
</dbReference>
<dbReference type="EMBL" id="QGKV02000759">
    <property type="protein sequence ID" value="KAF3564677.1"/>
    <property type="molecule type" value="Genomic_DNA"/>
</dbReference>
<dbReference type="InterPro" id="IPR007217">
    <property type="entry name" value="Per1-like"/>
</dbReference>
<feature type="transmembrane region" description="Helical" evidence="1">
    <location>
        <begin position="540"/>
        <end position="560"/>
    </location>
</feature>
<protein>
    <recommendedName>
        <fullName evidence="4">Post-GPI attachment to proteins factor 3</fullName>
    </recommendedName>
</protein>
<proteinExistence type="predicted"/>
<sequence length="858" mass="97655">MGTTLLRFKIDVSDLKNKGGKPTVRVSNVGHTLHGWLNGEYHGRVTMNMLVSVRELLVLECSFPHSIVSHHTAGNYMKSKKANKKFDFKVFTETGPKTSLITDGTQQNDGDLKNKGGKPTVRVSNVGHALHVWLNGEYHVFHTRDVDITKSLDYSSAIAVLGFSLIVSILRTFDVRVEAGRVMVSAPVLALVTTHVLYINFYKLYYGWNMIVCVAMGVAQFFLWARWSAVSKHPSNWKLWVVVIASGLVMFLDIYDFPLYGGYFEAHSIWHLATVPLTILWWSFVRDDDEFRTSSLLKKSKTKVKFKIDDSDLKNKGGKPTVRVSNVGHALHVWLNGEYHVFHTRDVDITKMLDYSSAIAVLGFSLIVSILRTFDVRVEAARVMVSAPVLALVTTHVLFKFSYALEIYDFPPYGGYFDAHSIWHLATVPLTILWWSFIRDDAEFRTSSLLKKSKTKAKDVDITKRLDYSSAIAVLGFSLIVSILRTFDVRVKATRVMVSAPVLALVTTHVLYINFYKLDYVAQIFLWARWAAVSRHPSNWKLWVVVIASGLAMLLEIYDFPLYGGYFDAHSIWHLATVPLTILWWSFIRDDAEFRTSSLLEKSKTKAKDVDITKRLDYSSAIAVLGFSLIVSILRTFDVRVEAARVMVSAPLLALVTIHVLYINFYKLDYGWNMIVCVAMGVAQLFLWARWAAVSGHPSNWKLWVVVIASSLAVLLEIYDFPPYGGYFDAHFIWHIATVPLTILWWSFIRDDDELRTSSLLKKSKTKANFKFSYALEIYDFPPYGGYFDAHSIWHLATVPLTILWWSFIRDDAEFRTSSLLKKSKTKANAGLRSKMPMAGWTIIANNWKPRSSPDDEK</sequence>
<feature type="transmembrane region" description="Helical" evidence="1">
    <location>
        <begin position="572"/>
        <end position="588"/>
    </location>
</feature>
<evidence type="ECO:0000313" key="2">
    <source>
        <dbReference type="EMBL" id="KAF3564677.1"/>
    </source>
</evidence>
<feature type="transmembrane region" description="Helical" evidence="1">
    <location>
        <begin position="468"/>
        <end position="484"/>
    </location>
</feature>
<evidence type="ECO:0000256" key="1">
    <source>
        <dbReference type="SAM" id="Phobius"/>
    </source>
</evidence>
<feature type="transmembrane region" description="Helical" evidence="1">
    <location>
        <begin position="205"/>
        <end position="225"/>
    </location>
</feature>
<feature type="transmembrane region" description="Helical" evidence="1">
    <location>
        <begin position="380"/>
        <end position="399"/>
    </location>
</feature>
<feature type="transmembrane region" description="Helical" evidence="1">
    <location>
        <begin position="237"/>
        <end position="255"/>
    </location>
</feature>
<keyword evidence="1" id="KW-0472">Membrane</keyword>
<gene>
    <name evidence="2" type="ORF">DY000_02016593</name>
</gene>
<name>A0ABQ7CZ71_BRACR</name>
<feature type="transmembrane region" description="Helical" evidence="1">
    <location>
        <begin position="646"/>
        <end position="665"/>
    </location>
</feature>
<evidence type="ECO:0008006" key="4">
    <source>
        <dbReference type="Google" id="ProtNLM"/>
    </source>
</evidence>
<feature type="transmembrane region" description="Helical" evidence="1">
    <location>
        <begin position="496"/>
        <end position="515"/>
    </location>
</feature>
<feature type="transmembrane region" description="Helical" evidence="1">
    <location>
        <begin position="420"/>
        <end position="438"/>
    </location>
</feature>
<reference evidence="2 3" key="1">
    <citation type="journal article" date="2020" name="BMC Genomics">
        <title>Intraspecific diversification of the crop wild relative Brassica cretica Lam. using demographic model selection.</title>
        <authorList>
            <person name="Kioukis A."/>
            <person name="Michalopoulou V.A."/>
            <person name="Briers L."/>
            <person name="Pirintsos S."/>
            <person name="Studholme D.J."/>
            <person name="Pavlidis P."/>
            <person name="Sarris P.F."/>
        </authorList>
    </citation>
    <scope>NUCLEOTIDE SEQUENCE [LARGE SCALE GENOMIC DNA]</scope>
    <source>
        <strain evidence="3">cv. PFS-1207/04</strain>
    </source>
</reference>
<dbReference type="Proteomes" id="UP000266723">
    <property type="component" value="Unassembled WGS sequence"/>
</dbReference>
<feature type="transmembrane region" description="Helical" evidence="1">
    <location>
        <begin position="731"/>
        <end position="749"/>
    </location>
</feature>
<feature type="transmembrane region" description="Helical" evidence="1">
    <location>
        <begin position="355"/>
        <end position="374"/>
    </location>
</feature>
<feature type="transmembrane region" description="Helical" evidence="1">
    <location>
        <begin position="267"/>
        <end position="285"/>
    </location>
</feature>
<dbReference type="PANTHER" id="PTHR13148:SF13">
    <property type="entry name" value="POST-GPI ATTACHMENT TO PROTEINS FACTOR 3"/>
    <property type="match status" value="1"/>
</dbReference>
<feature type="transmembrane region" description="Helical" evidence="1">
    <location>
        <begin position="671"/>
        <end position="689"/>
    </location>
</feature>
<accession>A0ABQ7CZ71</accession>
<feature type="transmembrane region" description="Helical" evidence="1">
    <location>
        <begin position="182"/>
        <end position="199"/>
    </location>
</feature>
<feature type="transmembrane region" description="Helical" evidence="1">
    <location>
        <begin position="701"/>
        <end position="719"/>
    </location>
</feature>
<keyword evidence="1" id="KW-0812">Transmembrane</keyword>
<keyword evidence="1" id="KW-1133">Transmembrane helix</keyword>
<keyword evidence="3" id="KW-1185">Reference proteome</keyword>
<comment type="caution">
    <text evidence="2">The sequence shown here is derived from an EMBL/GenBank/DDBJ whole genome shotgun (WGS) entry which is preliminary data.</text>
</comment>